<organism evidence="1 2">
    <name type="scientific">Mycobacterium phage Bipper</name>
    <dbReference type="NCBI Taxonomy" id="1805457"/>
    <lineage>
        <taxon>Viruses</taxon>
        <taxon>Duplodnaviria</taxon>
        <taxon>Heunggongvirae</taxon>
        <taxon>Uroviricota</taxon>
        <taxon>Caudoviricetes</taxon>
        <taxon>Bippervirus</taxon>
        <taxon>Bippervirus bipper</taxon>
    </lineage>
</organism>
<evidence type="ECO:0000313" key="1">
    <source>
        <dbReference type="EMBL" id="AMQ66962.1"/>
    </source>
</evidence>
<proteinExistence type="predicted"/>
<name>A0A142F2F5_9CAUD</name>
<gene>
    <name evidence="1" type="primary">26</name>
    <name evidence="1" type="ORF">SEA_BIPPER_26</name>
</gene>
<keyword evidence="2" id="KW-1185">Reference proteome</keyword>
<evidence type="ECO:0000313" key="2">
    <source>
        <dbReference type="Proteomes" id="UP000201826"/>
    </source>
</evidence>
<protein>
    <submittedName>
        <fullName evidence="1">Minor tail protein</fullName>
    </submittedName>
</protein>
<sequence>MTAPTTTPGMGEMVYLKSVLTNVHIFGVVGDGDTPDQFCATLEIAGDNATMSLAALVGPPGPAGQNAFALRLQKSIIDDPEDLPQNLTDDEEDLGKYWVMNHYDTQNEQQMVTITGSPTAGTWVYILGDITSVPIPFNATAAVVEAAIAGMSNVGLGNVSVEGVAGGPYFINFIGAMGAVDVEHGIADGTELEGGTAPAATCTVTVEGGNVLTGSRAYIWFGDHYKVLMMGSQGPVGPVPNITWRVELLDPEGSVDSYMQQTGTMLAPTVTAFLKVPRGPQGPATAISLAPDVDMTVPPTIGQVLGYAGNTTADGTPIWEPISVGAIIPKPYIVPEAAFNNFEGLSTRAPIGSFAIPPNEFPSKPIVWGKIRAVGLELDSDPLIIGCEVRLGHPTTGQLVARGFGNSTGWTILTPHTSTPSDPSAAMTPDNETALIPANHSGNAGTLYVNLYNDGLTGVYLFNKTNAQLFVQVNPV</sequence>
<dbReference type="OrthoDB" id="4126at10239"/>
<reference evidence="2" key="1">
    <citation type="submission" date="2016-02" db="EMBL/GenBank/DDBJ databases">
        <authorList>
            <person name="Isern S."/>
            <person name="Barcellona C.M."/>
            <person name="Dozier K.D."/>
            <person name="Faust J.M."/>
            <person name="Fedrick A.J."/>
            <person name="Gagliardi L.E."/>
            <person name="Gatt S.M."/>
            <person name="Gleason P.S."/>
            <person name="Gomez E.A."/>
            <person name="Hoffman A.M."/>
            <person name="Jenkins M."/>
            <person name="Jones M.J."/>
            <person name="Lang J.F."/>
            <person name="Lequay S.M."/>
            <person name="Mars P.J."/>
            <person name="Mtchedlidze N."/>
            <person name="Osking Z.B."/>
            <person name="Paul L.M."/>
            <person name="Pica A.N."/>
            <person name="Robison M.D."/>
            <person name="Rodriguez D."/>
            <person name="Rosales K.A."/>
            <person name="Saravis L.E."/>
            <person name="Sisson B.M."/>
            <person name="Tan A.L."/>
            <person name="Voltaire R."/>
            <person name="Michael S.F."/>
            <person name="Warner M.H."/>
            <person name="Bradley K.W."/>
            <person name="Asai D.J."/>
            <person name="Bowman C.A."/>
            <person name="Russell D.A."/>
            <person name="Pope W.H."/>
            <person name="Jacobs-Sera D."/>
            <person name="Hendrix R.W."/>
            <person name="Hatfull G.F."/>
        </authorList>
    </citation>
    <scope>NUCLEOTIDE SEQUENCE [LARGE SCALE GENOMIC DNA]</scope>
</reference>
<dbReference type="GeneID" id="29125747"/>
<accession>A0A142F2F5</accession>
<dbReference type="EMBL" id="KU728633">
    <property type="protein sequence ID" value="AMQ66962.1"/>
    <property type="molecule type" value="Genomic_DNA"/>
</dbReference>
<dbReference type="KEGG" id="vg:29125747"/>
<dbReference type="RefSeq" id="YP_009303174.1">
    <property type="nucleotide sequence ID" value="NC_031253.1"/>
</dbReference>
<dbReference type="Proteomes" id="UP000201826">
    <property type="component" value="Segment"/>
</dbReference>